<dbReference type="Gene3D" id="3.90.1750.10">
    <property type="entry name" value="Hect, E3 ligase catalytic domains"/>
    <property type="match status" value="1"/>
</dbReference>
<evidence type="ECO:0000256" key="3">
    <source>
        <dbReference type="ARBA" id="ARBA00022679"/>
    </source>
</evidence>
<dbReference type="Gene3D" id="3.30.2410.10">
    <property type="entry name" value="Hect, E3 ligase catalytic domain"/>
    <property type="match status" value="1"/>
</dbReference>
<dbReference type="SMART" id="SM00119">
    <property type="entry name" value="HECTc"/>
    <property type="match status" value="1"/>
</dbReference>
<keyword evidence="4 5" id="KW-0833">Ubl conjugation pathway</keyword>
<dbReference type="InterPro" id="IPR044611">
    <property type="entry name" value="E3A/B/C-like"/>
</dbReference>
<evidence type="ECO:0000259" key="7">
    <source>
        <dbReference type="PROSITE" id="PS50237"/>
    </source>
</evidence>
<dbReference type="SUPFAM" id="SSF56204">
    <property type="entry name" value="Hect, E3 ligase catalytic domain"/>
    <property type="match status" value="1"/>
</dbReference>
<dbReference type="GO" id="GO:0061630">
    <property type="term" value="F:ubiquitin protein ligase activity"/>
    <property type="evidence" value="ECO:0007669"/>
    <property type="project" value="UniProtKB-EC"/>
</dbReference>
<evidence type="ECO:0000256" key="4">
    <source>
        <dbReference type="ARBA" id="ARBA00022786"/>
    </source>
</evidence>
<dbReference type="PANTHER" id="PTHR45700:SF2">
    <property type="entry name" value="UBIQUITIN-PROTEIN LIGASE E3C"/>
    <property type="match status" value="1"/>
</dbReference>
<comment type="catalytic activity">
    <reaction evidence="1">
        <text>S-ubiquitinyl-[E2 ubiquitin-conjugating enzyme]-L-cysteine + [acceptor protein]-L-lysine = [E2 ubiquitin-conjugating enzyme]-L-cysteine + N(6)-ubiquitinyl-[acceptor protein]-L-lysine.</text>
        <dbReference type="EC" id="2.3.2.26"/>
    </reaction>
</comment>
<gene>
    <name evidence="8" type="ORF">ACHAWU_005943</name>
</gene>
<feature type="region of interest" description="Disordered" evidence="6">
    <location>
        <begin position="279"/>
        <end position="302"/>
    </location>
</feature>
<keyword evidence="9" id="KW-1185">Reference proteome</keyword>
<evidence type="ECO:0000313" key="8">
    <source>
        <dbReference type="EMBL" id="KAL3760408.1"/>
    </source>
</evidence>
<dbReference type="PANTHER" id="PTHR45700">
    <property type="entry name" value="UBIQUITIN-PROTEIN LIGASE E3C"/>
    <property type="match status" value="1"/>
</dbReference>
<sequence length="1377" mass="153017">MFAEEQAGNPAKKRADNAKARRLRAKREQEAKEQRKRNESERREREAAMGAVVELGVNKDAAAVVVAEILPPPCPSAAPPTILSSQHSDSVDYSRTINPSVTVAPSEALTAAQKAAEQRKLRAEARARVSAATLIQSIVRSKFIALQAREDQRGIFDKRMSDLNALSGILKQSTKTDYVPPPATVSNMTTQFMFFACPVSIRKQSSGGEPILDSGTMIIEDRDLSRWTNLVKNLLIPGVSSDNLDLDPLLPWMETAEGRRRLQKVLHLCISSISRKQSPQSKREIKSRSTTTTLTGGNKSSTEKCYASVDSFLRIILRLDGRKCGSPRDLVHQKAFSTLMQRVAPTECRSNCDLISSLRSVLLYGPTRANPPIPGDSGRLREKCVTTDEKEVASLLLKLIVDLISSLEKVGTDKMLLKLLCSRFVCEVMTVPLLSWKVAPTSYERLLRTDSSGDLKGKSNPVPPLVDYIHRFINLHAELVSEGSIETLLNMPDVSLTACPAPAVLCLLANMIQLGKTCEALNGMNRTVLHYNGAAEYFNFLSILINAAPLGTFCSRMSAVEWVSIGSSTTPIVLSDVVCEQVSAVLSDSYVRALFTCAINDDKLNTENVINSKTEKDEKHEKDLAEIGMSSAASVAAKEAMVDRNRSIWQSSKWAKQLSSLISGAREKKYAPSMSTDSRGVGKLMNTSAMSRQLANGKAQINITTVLPSHDASDEATKQLPQHEYSILFLLSLCRFYGTVVSRWGGHGKEDLARRGRKSNENAKVGKVDAVANVEPCVTALFNVMCFSTSFLTSVWAIIQSNPRVVADLYDVIDIKKGAAPIRSLTSHQSYRRLQHAHYGAADGNVGAVVLLLFVTCLSHTLIVTDDVEIHDLEKPLPKHQLRRCIVLLKKLLYRACCLDDIHEATQSGRNTDSNFIGLALISAVSKLQNELYTRSSRRLLCAPKLWIEEGLLEEDLRKCRTHNDYIFLLSTPVCRICPFLISFKRRLKLFERIVATNREDIQGSNEQRNLKPGIMVKVMRGRVLEDGLAHLNKLGRDMRQRIVVSYLSEAGARETGIDVGGLFKEFWSDLSNLAFDPNYALFKNTEGFLMYPNPTSKLAHGADHIILFEFLGRILGKALYEGITIQPQFAHLFLSFLRGDHNYLHLLTDLGTIDSQLYGNLMFLKNYDGDVSDLCLSFTVSHDDFGVQEVPLLAGGENIEVTNENKRRYIYLVAKHHVSDRIKEQSDAFTRGLWDVIDRSWLRLFNEPELQVLISGASDGKIDIADMKSNTRYTGGYTRLDLNIVRFWKVVSTLSPKHQADLLRFVTSCERPPPLGFASMNPPFTIQRVGIMRDADKLPTASTCFNTLKLPTYSSEKVLREKLIYSIGAGAGFELT</sequence>
<dbReference type="CDD" id="cd00078">
    <property type="entry name" value="HECTc"/>
    <property type="match status" value="1"/>
</dbReference>
<evidence type="ECO:0000256" key="5">
    <source>
        <dbReference type="PROSITE-ProRule" id="PRU00104"/>
    </source>
</evidence>
<name>A0ABD3M9H1_9STRA</name>
<feature type="domain" description="HECT" evidence="7">
    <location>
        <begin position="1038"/>
        <end position="1377"/>
    </location>
</feature>
<evidence type="ECO:0000313" key="9">
    <source>
        <dbReference type="Proteomes" id="UP001530293"/>
    </source>
</evidence>
<feature type="compositionally biased region" description="Polar residues" evidence="6">
    <location>
        <begin position="288"/>
        <end position="300"/>
    </location>
</feature>
<dbReference type="PROSITE" id="PS50237">
    <property type="entry name" value="HECT"/>
    <property type="match status" value="1"/>
</dbReference>
<evidence type="ECO:0000256" key="6">
    <source>
        <dbReference type="SAM" id="MobiDB-lite"/>
    </source>
</evidence>
<dbReference type="InterPro" id="IPR000569">
    <property type="entry name" value="HECT_dom"/>
</dbReference>
<dbReference type="InterPro" id="IPR035983">
    <property type="entry name" value="Hect_E3_ubiquitin_ligase"/>
</dbReference>
<reference evidence="8 9" key="1">
    <citation type="submission" date="2024-10" db="EMBL/GenBank/DDBJ databases">
        <title>Updated reference genomes for cyclostephanoid diatoms.</title>
        <authorList>
            <person name="Roberts W.R."/>
            <person name="Alverson A.J."/>
        </authorList>
    </citation>
    <scope>NUCLEOTIDE SEQUENCE [LARGE SCALE GENOMIC DNA]</scope>
    <source>
        <strain evidence="8 9">AJA232-27</strain>
    </source>
</reference>
<dbReference type="Gene3D" id="3.30.2160.10">
    <property type="entry name" value="Hect, E3 ligase catalytic domain"/>
    <property type="match status" value="1"/>
</dbReference>
<protein>
    <recommendedName>
        <fullName evidence="2">HECT-type E3 ubiquitin transferase</fullName>
        <ecNumber evidence="2">2.3.2.26</ecNumber>
    </recommendedName>
</protein>
<feature type="region of interest" description="Disordered" evidence="6">
    <location>
        <begin position="1"/>
        <end position="45"/>
    </location>
</feature>
<dbReference type="FunFam" id="3.30.2160.10:FF:000002">
    <property type="entry name" value="Putative Ubiquitin-protein ligase E3C"/>
    <property type="match status" value="1"/>
</dbReference>
<accession>A0ABD3M9H1</accession>
<dbReference type="EC" id="2.3.2.26" evidence="2"/>
<comment type="caution">
    <text evidence="8">The sequence shown here is derived from an EMBL/GenBank/DDBJ whole genome shotgun (WGS) entry which is preliminary data.</text>
</comment>
<dbReference type="Pfam" id="PF00632">
    <property type="entry name" value="HECT"/>
    <property type="match status" value="1"/>
</dbReference>
<keyword evidence="3" id="KW-0808">Transferase</keyword>
<proteinExistence type="predicted"/>
<organism evidence="8 9">
    <name type="scientific">Discostella pseudostelligera</name>
    <dbReference type="NCBI Taxonomy" id="259834"/>
    <lineage>
        <taxon>Eukaryota</taxon>
        <taxon>Sar</taxon>
        <taxon>Stramenopiles</taxon>
        <taxon>Ochrophyta</taxon>
        <taxon>Bacillariophyta</taxon>
        <taxon>Coscinodiscophyceae</taxon>
        <taxon>Thalassiosirophycidae</taxon>
        <taxon>Stephanodiscales</taxon>
        <taxon>Stephanodiscaceae</taxon>
        <taxon>Discostella</taxon>
    </lineage>
</organism>
<evidence type="ECO:0000256" key="1">
    <source>
        <dbReference type="ARBA" id="ARBA00000885"/>
    </source>
</evidence>
<feature type="active site" description="Glycyl thioester intermediate" evidence="5">
    <location>
        <position position="1345"/>
    </location>
</feature>
<dbReference type="EMBL" id="JALLBG020000186">
    <property type="protein sequence ID" value="KAL3760408.1"/>
    <property type="molecule type" value="Genomic_DNA"/>
</dbReference>
<feature type="compositionally biased region" description="Basic and acidic residues" evidence="6">
    <location>
        <begin position="26"/>
        <end position="45"/>
    </location>
</feature>
<dbReference type="Proteomes" id="UP001530293">
    <property type="component" value="Unassembled WGS sequence"/>
</dbReference>
<evidence type="ECO:0000256" key="2">
    <source>
        <dbReference type="ARBA" id="ARBA00012485"/>
    </source>
</evidence>